<keyword evidence="3" id="KW-1185">Reference proteome</keyword>
<feature type="region of interest" description="Disordered" evidence="1">
    <location>
        <begin position="1"/>
        <end position="28"/>
    </location>
</feature>
<gene>
    <name evidence="2" type="ORF">EGW08_012436</name>
</gene>
<reference evidence="2 3" key="1">
    <citation type="submission" date="2019-01" db="EMBL/GenBank/DDBJ databases">
        <title>A draft genome assembly of the solar-powered sea slug Elysia chlorotica.</title>
        <authorList>
            <person name="Cai H."/>
            <person name="Li Q."/>
            <person name="Fang X."/>
            <person name="Li J."/>
            <person name="Curtis N.E."/>
            <person name="Altenburger A."/>
            <person name="Shibata T."/>
            <person name="Feng M."/>
            <person name="Maeda T."/>
            <person name="Schwartz J.A."/>
            <person name="Shigenobu S."/>
            <person name="Lundholm N."/>
            <person name="Nishiyama T."/>
            <person name="Yang H."/>
            <person name="Hasebe M."/>
            <person name="Li S."/>
            <person name="Pierce S.K."/>
            <person name="Wang J."/>
        </authorList>
    </citation>
    <scope>NUCLEOTIDE SEQUENCE [LARGE SCALE GENOMIC DNA]</scope>
    <source>
        <strain evidence="2">EC2010</strain>
        <tissue evidence="2">Whole organism of an adult</tissue>
    </source>
</reference>
<dbReference type="EMBL" id="RQTK01000427">
    <property type="protein sequence ID" value="RUS79789.1"/>
    <property type="molecule type" value="Genomic_DNA"/>
</dbReference>
<dbReference type="AlphaFoldDB" id="A0A433TDX2"/>
<dbReference type="Proteomes" id="UP000271974">
    <property type="component" value="Unassembled WGS sequence"/>
</dbReference>
<accession>A0A433TDX2</accession>
<organism evidence="2 3">
    <name type="scientific">Elysia chlorotica</name>
    <name type="common">Eastern emerald elysia</name>
    <name type="synonym">Sea slug</name>
    <dbReference type="NCBI Taxonomy" id="188477"/>
    <lineage>
        <taxon>Eukaryota</taxon>
        <taxon>Metazoa</taxon>
        <taxon>Spiralia</taxon>
        <taxon>Lophotrochozoa</taxon>
        <taxon>Mollusca</taxon>
        <taxon>Gastropoda</taxon>
        <taxon>Heterobranchia</taxon>
        <taxon>Euthyneura</taxon>
        <taxon>Panpulmonata</taxon>
        <taxon>Sacoglossa</taxon>
        <taxon>Placobranchoidea</taxon>
        <taxon>Plakobranchidae</taxon>
        <taxon>Elysia</taxon>
    </lineage>
</organism>
<evidence type="ECO:0000313" key="3">
    <source>
        <dbReference type="Proteomes" id="UP000271974"/>
    </source>
</evidence>
<comment type="caution">
    <text evidence="2">The sequence shown here is derived from an EMBL/GenBank/DDBJ whole genome shotgun (WGS) entry which is preliminary data.</text>
</comment>
<evidence type="ECO:0000313" key="2">
    <source>
        <dbReference type="EMBL" id="RUS79789.1"/>
    </source>
</evidence>
<feature type="region of interest" description="Disordered" evidence="1">
    <location>
        <begin position="132"/>
        <end position="175"/>
    </location>
</feature>
<proteinExistence type="predicted"/>
<evidence type="ECO:0000256" key="1">
    <source>
        <dbReference type="SAM" id="MobiDB-lite"/>
    </source>
</evidence>
<sequence>MTSGQARRTPRDGHVIIGQAGPSRSTTRTRVARCTGPKIPSNTSAAKTCRGHLRQNKAKNVPCCTAVNLGLPSFLVMLFYHAKSWPAVSPSDPRPLVISCPSRSQFVFLSPTPGLGSGKNKLTTMGRLLSGEVEPEERSRVKHRGQSPELEVTTASGQRRSAEVKPVSHNKPGQPLVKCWTQRREGDRPTRLDIGYSLTIVNKKDLSPIKPYTDCWFMADGRDGSAGLILRHPSDMLEARVQVSCPESVTYRPTGALEGLHWDSP</sequence>
<protein>
    <submittedName>
        <fullName evidence="2">Uncharacterized protein</fullName>
    </submittedName>
</protein>
<name>A0A433TDX2_ELYCH</name>